<protein>
    <recommendedName>
        <fullName evidence="11">Formamidopyrimidine-DNA glycosylase catalytic domain-containing protein</fullName>
    </recommendedName>
</protein>
<comment type="catalytic activity">
    <reaction evidence="1">
        <text>Hydrolysis of DNA containing ring-opened 7-methylguanine residues, releasing 2,6-diamino-4-hydroxy-5-(N-methyl)formamidopyrimidine.</text>
        <dbReference type="EC" id="3.2.2.23"/>
    </reaction>
</comment>
<dbReference type="GO" id="GO:0008270">
    <property type="term" value="F:zinc ion binding"/>
    <property type="evidence" value="ECO:0007669"/>
    <property type="project" value="InterPro"/>
</dbReference>
<comment type="caution">
    <text evidence="12">The sequence shown here is derived from an EMBL/GenBank/DDBJ whole genome shotgun (WGS) entry which is preliminary data.</text>
</comment>
<gene>
    <name evidence="12" type="ORF">SAPIO_CDS9327</name>
</gene>
<proteinExistence type="inferred from homology"/>
<evidence type="ECO:0000256" key="7">
    <source>
        <dbReference type="ARBA" id="ARBA00023239"/>
    </source>
</evidence>
<dbReference type="PANTHER" id="PTHR22993">
    <property type="entry name" value="FORMAMIDOPYRIMIDINE-DNA GLYCOSYLASE"/>
    <property type="match status" value="1"/>
</dbReference>
<evidence type="ECO:0000313" key="12">
    <source>
        <dbReference type="EMBL" id="KEZ39463.1"/>
    </source>
</evidence>
<feature type="region of interest" description="Disordered" evidence="10">
    <location>
        <begin position="298"/>
        <end position="420"/>
    </location>
</feature>
<dbReference type="SMART" id="SM01232">
    <property type="entry name" value="H2TH"/>
    <property type="match status" value="1"/>
</dbReference>
<keyword evidence="3" id="KW-0227">DNA damage</keyword>
<dbReference type="GO" id="GO:0006284">
    <property type="term" value="P:base-excision repair"/>
    <property type="evidence" value="ECO:0007669"/>
    <property type="project" value="InterPro"/>
</dbReference>
<dbReference type="Gene3D" id="3.20.190.10">
    <property type="entry name" value="MutM-like, N-terminal"/>
    <property type="match status" value="1"/>
</dbReference>
<dbReference type="PROSITE" id="PS51068">
    <property type="entry name" value="FPG_CAT"/>
    <property type="match status" value="1"/>
</dbReference>
<evidence type="ECO:0000313" key="13">
    <source>
        <dbReference type="Proteomes" id="UP000028545"/>
    </source>
</evidence>
<sequence>MPEIAEVARIVHFLRLHLVGKTISKVTAVEDAIVFGKAGTSGPEIETSLKGKKVISAGSQGKYFWIAFDKPPHVVMHFGMTGWIHIKDEKTAYTNYYNKLKKGEGEQWPPKFWKFQLETNSKPPVKLAFTDPRRLGRVRLVDCPASEIRKNSPLVENGPDPVVDKDIFTEEFLRKKIKSRKVPIKALLLDQKFISGIGNWVGDEVLYHARLHPEQYSDEFGDDHIKRLYDSIIDVCQTACDKLGDSEQFPEHWLFNHRWSKGKKASTLKLPNGHKLAFLTVGGRTSCYAPSLQKKIGSTDVKVEEEEEEEDAETVPATKATKKRTKVTTVETVENTGSTPAKKPARKSVVTKVEIEEEVETKSKSKRTRVSVSKEEVTSSPAPKRQRKSAAATTKSATSENVDVKAEDSGRRRSGRLRKV</sequence>
<dbReference type="InterPro" id="IPR010979">
    <property type="entry name" value="Ribosomal_uS13-like_H2TH"/>
</dbReference>
<dbReference type="FunFam" id="1.10.8.50:FF:000009">
    <property type="entry name" value="Formamidopyrimidine-DNA glycosylase"/>
    <property type="match status" value="1"/>
</dbReference>
<keyword evidence="7" id="KW-0456">Lyase</keyword>
<dbReference type="OMA" id="EKFPEHW"/>
<dbReference type="SUPFAM" id="SSF81624">
    <property type="entry name" value="N-terminal domain of MutM-like DNA repair proteins"/>
    <property type="match status" value="1"/>
</dbReference>
<feature type="compositionally biased region" description="Basic and acidic residues" evidence="10">
    <location>
        <begin position="402"/>
        <end position="411"/>
    </location>
</feature>
<keyword evidence="13" id="KW-1185">Reference proteome</keyword>
<keyword evidence="6" id="KW-0234">DNA repair</keyword>
<evidence type="ECO:0000256" key="2">
    <source>
        <dbReference type="ARBA" id="ARBA00009409"/>
    </source>
</evidence>
<dbReference type="HOGENOM" id="CLU_038423_0_1_1"/>
<evidence type="ECO:0000259" key="11">
    <source>
        <dbReference type="PROSITE" id="PS51068"/>
    </source>
</evidence>
<evidence type="ECO:0000256" key="1">
    <source>
        <dbReference type="ARBA" id="ARBA00001668"/>
    </source>
</evidence>
<dbReference type="Pfam" id="PF01149">
    <property type="entry name" value="Fapy_DNA_glyco"/>
    <property type="match status" value="1"/>
</dbReference>
<feature type="domain" description="Formamidopyrimidine-DNA glycosylase catalytic" evidence="11">
    <location>
        <begin position="2"/>
        <end position="136"/>
    </location>
</feature>
<feature type="compositionally biased region" description="Acidic residues" evidence="10">
    <location>
        <begin position="303"/>
        <end position="313"/>
    </location>
</feature>
<keyword evidence="8" id="KW-0511">Multifunctional enzyme</keyword>
<dbReference type="Proteomes" id="UP000028545">
    <property type="component" value="Unassembled WGS sequence"/>
</dbReference>
<dbReference type="Pfam" id="PF06831">
    <property type="entry name" value="H2TH"/>
    <property type="match status" value="1"/>
</dbReference>
<evidence type="ECO:0000256" key="3">
    <source>
        <dbReference type="ARBA" id="ARBA00022763"/>
    </source>
</evidence>
<dbReference type="EMBL" id="JOWA01000143">
    <property type="protein sequence ID" value="KEZ39463.1"/>
    <property type="molecule type" value="Genomic_DNA"/>
</dbReference>
<dbReference type="PANTHER" id="PTHR22993:SF9">
    <property type="entry name" value="FORMAMIDOPYRIMIDINE-DNA GLYCOSYLASE"/>
    <property type="match status" value="1"/>
</dbReference>
<comment type="similarity">
    <text evidence="2">Belongs to the FPG family.</text>
</comment>
<dbReference type="GO" id="GO:0003906">
    <property type="term" value="F:DNA-(apurinic or apyrimidinic site) endonuclease activity"/>
    <property type="evidence" value="ECO:0007669"/>
    <property type="project" value="InterPro"/>
</dbReference>
<dbReference type="InterPro" id="IPR012319">
    <property type="entry name" value="FPG_cat"/>
</dbReference>
<evidence type="ECO:0000256" key="10">
    <source>
        <dbReference type="SAM" id="MobiDB-lite"/>
    </source>
</evidence>
<dbReference type="GO" id="GO:0016829">
    <property type="term" value="F:lyase activity"/>
    <property type="evidence" value="ECO:0007669"/>
    <property type="project" value="UniProtKB-KW"/>
</dbReference>
<dbReference type="Gene3D" id="1.10.8.50">
    <property type="match status" value="1"/>
</dbReference>
<dbReference type="GeneID" id="27728399"/>
<organism evidence="12 13">
    <name type="scientific">Pseudallescheria apiosperma</name>
    <name type="common">Scedosporium apiospermum</name>
    <dbReference type="NCBI Taxonomy" id="563466"/>
    <lineage>
        <taxon>Eukaryota</taxon>
        <taxon>Fungi</taxon>
        <taxon>Dikarya</taxon>
        <taxon>Ascomycota</taxon>
        <taxon>Pezizomycotina</taxon>
        <taxon>Sordariomycetes</taxon>
        <taxon>Hypocreomycetidae</taxon>
        <taxon>Microascales</taxon>
        <taxon>Microascaceae</taxon>
        <taxon>Scedosporium</taxon>
    </lineage>
</organism>
<keyword evidence="9" id="KW-0326">Glycosidase</keyword>
<evidence type="ECO:0000256" key="8">
    <source>
        <dbReference type="ARBA" id="ARBA00023268"/>
    </source>
</evidence>
<name>A0A084FWK1_PSEDA</name>
<dbReference type="InterPro" id="IPR015886">
    <property type="entry name" value="H2TH_FPG"/>
</dbReference>
<evidence type="ECO:0000256" key="5">
    <source>
        <dbReference type="ARBA" id="ARBA00023125"/>
    </source>
</evidence>
<dbReference type="GO" id="GO:0005634">
    <property type="term" value="C:nucleus"/>
    <property type="evidence" value="ECO:0007669"/>
    <property type="project" value="TreeGrafter"/>
</dbReference>
<feature type="compositionally biased region" description="Low complexity" evidence="10">
    <location>
        <begin position="389"/>
        <end position="399"/>
    </location>
</feature>
<evidence type="ECO:0000256" key="6">
    <source>
        <dbReference type="ARBA" id="ARBA00023204"/>
    </source>
</evidence>
<dbReference type="RefSeq" id="XP_016639262.1">
    <property type="nucleotide sequence ID" value="XM_016790752.1"/>
</dbReference>
<dbReference type="InterPro" id="IPR035937">
    <property type="entry name" value="FPG_N"/>
</dbReference>
<dbReference type="OrthoDB" id="444592at2759"/>
<dbReference type="VEuPathDB" id="FungiDB:SAPIO_CDS9327"/>
<feature type="compositionally biased region" description="Low complexity" evidence="10">
    <location>
        <begin position="327"/>
        <end position="336"/>
    </location>
</feature>
<keyword evidence="5" id="KW-0238">DNA-binding</keyword>
<dbReference type="SMART" id="SM00898">
    <property type="entry name" value="Fapy_DNA_glyco"/>
    <property type="match status" value="1"/>
</dbReference>
<dbReference type="AlphaFoldDB" id="A0A084FWK1"/>
<keyword evidence="4" id="KW-0378">Hydrolase</keyword>
<dbReference type="KEGG" id="sapo:SAPIO_CDS9327"/>
<dbReference type="GO" id="GO:0008534">
    <property type="term" value="F:oxidized purine nucleobase lesion DNA N-glycosylase activity"/>
    <property type="evidence" value="ECO:0007669"/>
    <property type="project" value="UniProtKB-EC"/>
</dbReference>
<reference evidence="12 13" key="1">
    <citation type="journal article" date="2014" name="Genome Announc.">
        <title>Draft genome sequence of the pathogenic fungus Scedosporium apiospermum.</title>
        <authorList>
            <person name="Vandeputte P."/>
            <person name="Ghamrawi S."/>
            <person name="Rechenmann M."/>
            <person name="Iltis A."/>
            <person name="Giraud S."/>
            <person name="Fleury M."/>
            <person name="Thornton C."/>
            <person name="Delhaes L."/>
            <person name="Meyer W."/>
            <person name="Papon N."/>
            <person name="Bouchara J.P."/>
        </authorList>
    </citation>
    <scope>NUCLEOTIDE SEQUENCE [LARGE SCALE GENOMIC DNA]</scope>
    <source>
        <strain evidence="12 13">IHEM 14462</strain>
    </source>
</reference>
<evidence type="ECO:0000256" key="4">
    <source>
        <dbReference type="ARBA" id="ARBA00022801"/>
    </source>
</evidence>
<dbReference type="SUPFAM" id="SSF46946">
    <property type="entry name" value="S13-like H2TH domain"/>
    <property type="match status" value="1"/>
</dbReference>
<dbReference type="GO" id="GO:0003684">
    <property type="term" value="F:damaged DNA binding"/>
    <property type="evidence" value="ECO:0007669"/>
    <property type="project" value="InterPro"/>
</dbReference>
<accession>A0A084FWK1</accession>
<evidence type="ECO:0000256" key="9">
    <source>
        <dbReference type="ARBA" id="ARBA00023295"/>
    </source>
</evidence>
<dbReference type="CDD" id="cd08972">
    <property type="entry name" value="PF_Nei_N"/>
    <property type="match status" value="1"/>
</dbReference>